<protein>
    <submittedName>
        <fullName evidence="2">Uncharacterized protein</fullName>
    </submittedName>
</protein>
<proteinExistence type="predicted"/>
<feature type="transmembrane region" description="Helical" evidence="1">
    <location>
        <begin position="19"/>
        <end position="38"/>
    </location>
</feature>
<dbReference type="EMBL" id="HBII01030880">
    <property type="protein sequence ID" value="CAE0353922.1"/>
    <property type="molecule type" value="Transcribed_RNA"/>
</dbReference>
<keyword evidence="1" id="KW-1133">Transmembrane helix</keyword>
<name>A0A7S3JI73_9SPIT</name>
<dbReference type="AlphaFoldDB" id="A0A7S3JI73"/>
<feature type="transmembrane region" description="Helical" evidence="1">
    <location>
        <begin position="115"/>
        <end position="135"/>
    </location>
</feature>
<reference evidence="2" key="1">
    <citation type="submission" date="2021-01" db="EMBL/GenBank/DDBJ databases">
        <authorList>
            <person name="Corre E."/>
            <person name="Pelletier E."/>
            <person name="Niang G."/>
            <person name="Scheremetjew M."/>
            <person name="Finn R."/>
            <person name="Kale V."/>
            <person name="Holt S."/>
            <person name="Cochrane G."/>
            <person name="Meng A."/>
            <person name="Brown T."/>
            <person name="Cohen L."/>
        </authorList>
    </citation>
    <scope>NUCLEOTIDE SEQUENCE</scope>
    <source>
        <strain evidence="2">FSP1.4</strain>
    </source>
</reference>
<keyword evidence="1" id="KW-0812">Transmembrane</keyword>
<organism evidence="2">
    <name type="scientific">Euplotes harpa</name>
    <dbReference type="NCBI Taxonomy" id="151035"/>
    <lineage>
        <taxon>Eukaryota</taxon>
        <taxon>Sar</taxon>
        <taxon>Alveolata</taxon>
        <taxon>Ciliophora</taxon>
        <taxon>Intramacronucleata</taxon>
        <taxon>Spirotrichea</taxon>
        <taxon>Hypotrichia</taxon>
        <taxon>Euplotida</taxon>
        <taxon>Euplotidae</taxon>
        <taxon>Euplotes</taxon>
    </lineage>
</organism>
<feature type="transmembrane region" description="Helical" evidence="1">
    <location>
        <begin position="44"/>
        <end position="66"/>
    </location>
</feature>
<feature type="transmembrane region" description="Helical" evidence="1">
    <location>
        <begin position="78"/>
        <end position="103"/>
    </location>
</feature>
<evidence type="ECO:0000256" key="1">
    <source>
        <dbReference type="SAM" id="Phobius"/>
    </source>
</evidence>
<gene>
    <name evidence="2" type="ORF">EHAR0213_LOCUS12838</name>
</gene>
<accession>A0A7S3JI73</accession>
<sequence length="206" mass="23143">MKFCCCGWTLHTGCRAICIYDYIMTALTVLALLISFIGRNGGQIVGTFIYLLIVSVPRFVSAIFFMKNSYSYVWSRRVYWIRIVTVVIQGIFTLIRLIGAIFSMGGDRRRGMAEIFGFVIAVIILAFDIYCIFVIKAYSQEQLNVTPTDNAVQNNQAASIQNVSPLPYPSYQPGVPQRYEIDGKAVVQGPIPLAYNKTADIEFGYQ</sequence>
<keyword evidence="1" id="KW-0472">Membrane</keyword>
<evidence type="ECO:0000313" key="2">
    <source>
        <dbReference type="EMBL" id="CAE0353922.1"/>
    </source>
</evidence>